<dbReference type="AlphaFoldDB" id="A0A0K2UUM0"/>
<reference evidence="1" key="1">
    <citation type="submission" date="2014-05" db="EMBL/GenBank/DDBJ databases">
        <authorList>
            <person name="Chronopoulou M."/>
        </authorList>
    </citation>
    <scope>NUCLEOTIDE SEQUENCE</scope>
    <source>
        <tissue evidence="1">Whole organism</tissue>
    </source>
</reference>
<dbReference type="EMBL" id="HACA01024256">
    <property type="protein sequence ID" value="CDW41617.1"/>
    <property type="molecule type" value="Transcribed_RNA"/>
</dbReference>
<protein>
    <submittedName>
        <fullName evidence="1">Putative LOC101237757 [Hydra vulgaris]</fullName>
    </submittedName>
</protein>
<sequence>MVIVDTGRVVLGASLQLRAKRGRRVFVGKTMLVKVEDGDWTVKWDWKKKPRLNNIVGQYAIPQRIKGKFDEEINKWIQKGWLEVSSSKDGGVIPLIAGGKKRKGK</sequence>
<proteinExistence type="predicted"/>
<accession>A0A0K2UUM0</accession>
<name>A0A0K2UUM0_LEPSM</name>
<evidence type="ECO:0000313" key="1">
    <source>
        <dbReference type="EMBL" id="CDW41617.1"/>
    </source>
</evidence>
<organism evidence="1">
    <name type="scientific">Lepeophtheirus salmonis</name>
    <name type="common">Salmon louse</name>
    <name type="synonym">Caligus salmonis</name>
    <dbReference type="NCBI Taxonomy" id="72036"/>
    <lineage>
        <taxon>Eukaryota</taxon>
        <taxon>Metazoa</taxon>
        <taxon>Ecdysozoa</taxon>
        <taxon>Arthropoda</taxon>
        <taxon>Crustacea</taxon>
        <taxon>Multicrustacea</taxon>
        <taxon>Hexanauplia</taxon>
        <taxon>Copepoda</taxon>
        <taxon>Siphonostomatoida</taxon>
        <taxon>Caligidae</taxon>
        <taxon>Lepeophtheirus</taxon>
    </lineage>
</organism>